<dbReference type="Gene3D" id="3.30.420.10">
    <property type="entry name" value="Ribonuclease H-like superfamily/Ribonuclease H"/>
    <property type="match status" value="1"/>
</dbReference>
<dbReference type="Proteomes" id="UP000299102">
    <property type="component" value="Unassembled WGS sequence"/>
</dbReference>
<comment type="caution">
    <text evidence="1">The sequence shown here is derived from an EMBL/GenBank/DDBJ whole genome shotgun (WGS) entry which is preliminary data.</text>
</comment>
<evidence type="ECO:0000313" key="2">
    <source>
        <dbReference type="Proteomes" id="UP000299102"/>
    </source>
</evidence>
<sequence length="148" mass="17266">MCVRFYNKIPAEIENLPFTEFKRFVKKKLCSNDYYTVLEYLMTKAPGIELLAYQARHLRYHCGRQGCVLFWVRAHIGIEGNEHADELARRPALTKKTAADYNKSPLSYAKKVIRAASLEEWQEQYAEGSTGEITNCFFPRVELAYRIF</sequence>
<reference evidence="1 2" key="1">
    <citation type="journal article" date="2019" name="Commun. Biol.">
        <title>The bagworm genome reveals a unique fibroin gene that provides high tensile strength.</title>
        <authorList>
            <person name="Kono N."/>
            <person name="Nakamura H."/>
            <person name="Ohtoshi R."/>
            <person name="Tomita M."/>
            <person name="Numata K."/>
            <person name="Arakawa K."/>
        </authorList>
    </citation>
    <scope>NUCLEOTIDE SEQUENCE [LARGE SCALE GENOMIC DNA]</scope>
</reference>
<evidence type="ECO:0000313" key="1">
    <source>
        <dbReference type="EMBL" id="GBP83125.1"/>
    </source>
</evidence>
<dbReference type="SUPFAM" id="SSF53098">
    <property type="entry name" value="Ribonuclease H-like"/>
    <property type="match status" value="1"/>
</dbReference>
<dbReference type="InterPro" id="IPR012337">
    <property type="entry name" value="RNaseH-like_sf"/>
</dbReference>
<dbReference type="AlphaFoldDB" id="A0A4C1Z940"/>
<gene>
    <name evidence="1" type="ORF">EVAR_90280_1</name>
</gene>
<name>A0A4C1Z940_EUMVA</name>
<keyword evidence="2" id="KW-1185">Reference proteome</keyword>
<dbReference type="OrthoDB" id="411823at2759"/>
<proteinExistence type="predicted"/>
<dbReference type="EMBL" id="BGZK01001606">
    <property type="protein sequence ID" value="GBP83125.1"/>
    <property type="molecule type" value="Genomic_DNA"/>
</dbReference>
<protein>
    <submittedName>
        <fullName evidence="1">Uncharacterized protein</fullName>
    </submittedName>
</protein>
<dbReference type="InterPro" id="IPR036397">
    <property type="entry name" value="RNaseH_sf"/>
</dbReference>
<dbReference type="GO" id="GO:0003676">
    <property type="term" value="F:nucleic acid binding"/>
    <property type="evidence" value="ECO:0007669"/>
    <property type="project" value="InterPro"/>
</dbReference>
<accession>A0A4C1Z940</accession>
<organism evidence="1 2">
    <name type="scientific">Eumeta variegata</name>
    <name type="common">Bagworm moth</name>
    <name type="synonym">Eumeta japonica</name>
    <dbReference type="NCBI Taxonomy" id="151549"/>
    <lineage>
        <taxon>Eukaryota</taxon>
        <taxon>Metazoa</taxon>
        <taxon>Ecdysozoa</taxon>
        <taxon>Arthropoda</taxon>
        <taxon>Hexapoda</taxon>
        <taxon>Insecta</taxon>
        <taxon>Pterygota</taxon>
        <taxon>Neoptera</taxon>
        <taxon>Endopterygota</taxon>
        <taxon>Lepidoptera</taxon>
        <taxon>Glossata</taxon>
        <taxon>Ditrysia</taxon>
        <taxon>Tineoidea</taxon>
        <taxon>Psychidae</taxon>
        <taxon>Oiketicinae</taxon>
        <taxon>Eumeta</taxon>
    </lineage>
</organism>